<organism evidence="1 2">
    <name type="scientific">Pseudodesulfovibrio aespoeensis (strain ATCC 700646 / DSM 10631 / Aspo-2)</name>
    <name type="common">Desulfovibrio aespoeensis</name>
    <dbReference type="NCBI Taxonomy" id="643562"/>
    <lineage>
        <taxon>Bacteria</taxon>
        <taxon>Pseudomonadati</taxon>
        <taxon>Thermodesulfobacteriota</taxon>
        <taxon>Desulfovibrionia</taxon>
        <taxon>Desulfovibrionales</taxon>
        <taxon>Desulfovibrionaceae</taxon>
    </lineage>
</organism>
<proteinExistence type="predicted"/>
<dbReference type="RefSeq" id="WP_013515549.1">
    <property type="nucleotide sequence ID" value="NC_014844.1"/>
</dbReference>
<dbReference type="HOGENOM" id="CLU_2805401_0_0_7"/>
<evidence type="ECO:0000313" key="2">
    <source>
        <dbReference type="Proteomes" id="UP000002191"/>
    </source>
</evidence>
<gene>
    <name evidence="1" type="ordered locus">Daes_2647</name>
</gene>
<name>E6VW83_PSEA9</name>
<sequence>MPKTARLTQLIVGFYERLSSWEHGVVRDTGVTLTRMHAQLTRDITAPLTDSERAALTAILEKMIREC</sequence>
<reference evidence="1 2" key="2">
    <citation type="journal article" date="2014" name="Genome Announc.">
        <title>Complete Genome Sequence of the Subsurface, Mesophilic Sulfate-Reducing Bacterium Desulfovibrio aespoeensis Aspo-2.</title>
        <authorList>
            <person name="Pedersen K."/>
            <person name="Bengtsson A."/>
            <person name="Edlund J."/>
            <person name="Rabe L."/>
            <person name="Hazen T."/>
            <person name="Chakraborty R."/>
            <person name="Goodwin L."/>
            <person name="Shapiro N."/>
        </authorList>
    </citation>
    <scope>NUCLEOTIDE SEQUENCE [LARGE SCALE GENOMIC DNA]</scope>
    <source>
        <strain evidence="2">ATCC 700646 / DSM 10631 / Aspo-2</strain>
    </source>
</reference>
<dbReference type="OrthoDB" id="5521015at2"/>
<keyword evidence="2" id="KW-1185">Reference proteome</keyword>
<reference evidence="2" key="1">
    <citation type="submission" date="2010-12" db="EMBL/GenBank/DDBJ databases">
        <title>Complete sequence of Desulfovibrio aespoeensis Aspo-2.</title>
        <authorList>
            <consortium name="US DOE Joint Genome Institute"/>
            <person name="Lucas S."/>
            <person name="Copeland A."/>
            <person name="Lapidus A."/>
            <person name="Cheng J.-F."/>
            <person name="Goodwin L."/>
            <person name="Pitluck S."/>
            <person name="Chertkov O."/>
            <person name="Misra M."/>
            <person name="Detter J.C."/>
            <person name="Han C."/>
            <person name="Tapia R."/>
            <person name="Land M."/>
            <person name="Hauser L."/>
            <person name="Kyrpides N."/>
            <person name="Ivanova N."/>
            <person name="Ovchinnikova G."/>
            <person name="Pedersen K."/>
            <person name="Jagevall S."/>
            <person name="Hazen T."/>
            <person name="Woyke T."/>
        </authorList>
    </citation>
    <scope>NUCLEOTIDE SEQUENCE [LARGE SCALE GENOMIC DNA]</scope>
    <source>
        <strain evidence="2">ATCC 700646 / DSM 10631 / Aspo-2</strain>
    </source>
</reference>
<dbReference type="EMBL" id="CP002431">
    <property type="protein sequence ID" value="ADU63643.1"/>
    <property type="molecule type" value="Genomic_DNA"/>
</dbReference>
<dbReference type="KEGG" id="das:Daes_2647"/>
<dbReference type="AlphaFoldDB" id="E6VW83"/>
<protein>
    <submittedName>
        <fullName evidence="1">MarR family transcriptional regulator</fullName>
    </submittedName>
</protein>
<dbReference type="Proteomes" id="UP000002191">
    <property type="component" value="Chromosome"/>
</dbReference>
<accession>E6VW83</accession>
<evidence type="ECO:0000313" key="1">
    <source>
        <dbReference type="EMBL" id="ADU63643.1"/>
    </source>
</evidence>